<reference evidence="1" key="2">
    <citation type="journal article" date="2019" name="Genome Biol. Evol.">
        <title>Day and night: Metabolic profiles and evolutionary relationships of six axenic non-marine cyanobacteria.</title>
        <authorList>
            <person name="Will S.E."/>
            <person name="Henke P."/>
            <person name="Boedeker C."/>
            <person name="Huang S."/>
            <person name="Brinkmann H."/>
            <person name="Rohde M."/>
            <person name="Jarek M."/>
            <person name="Friedl T."/>
            <person name="Seufert S."/>
            <person name="Schumacher M."/>
            <person name="Overmann J."/>
            <person name="Neumann-Schaal M."/>
            <person name="Petersen J."/>
        </authorList>
    </citation>
    <scope>NUCLEOTIDE SEQUENCE [LARGE SCALE GENOMIC DNA]</scope>
    <source>
        <strain evidence="1">PCC 7102</strain>
    </source>
</reference>
<sequence>MSKHKNYRDWTWQITKEGGGPDSFFTATFDPDDAQRLSNKVREYLPSEFVRNQDFYNPNLYKDYSLYESYLDKNAYKMMLSKHNCWIYTQIEVVDHKLYIESGYCVTKPNDTNFIIALATSADLTLCNWKISCGGQGYNHVEIAHGSNTNDLLSYLT</sequence>
<dbReference type="OrthoDB" id="489785at2"/>
<accession>A0A433VCL2</accession>
<evidence type="ECO:0000313" key="1">
    <source>
        <dbReference type="EMBL" id="RUT03850.1"/>
    </source>
</evidence>
<dbReference type="EMBL" id="RSCL01000012">
    <property type="protein sequence ID" value="RUT03850.1"/>
    <property type="molecule type" value="Genomic_DNA"/>
</dbReference>
<organism evidence="1 2">
    <name type="scientific">Dulcicalothrix desertica PCC 7102</name>
    <dbReference type="NCBI Taxonomy" id="232991"/>
    <lineage>
        <taxon>Bacteria</taxon>
        <taxon>Bacillati</taxon>
        <taxon>Cyanobacteriota</taxon>
        <taxon>Cyanophyceae</taxon>
        <taxon>Nostocales</taxon>
        <taxon>Calotrichaceae</taxon>
        <taxon>Dulcicalothrix</taxon>
    </lineage>
</organism>
<keyword evidence="2" id="KW-1185">Reference proteome</keyword>
<dbReference type="RefSeq" id="WP_127083128.1">
    <property type="nucleotide sequence ID" value="NZ_RSCL01000012.1"/>
</dbReference>
<protein>
    <submittedName>
        <fullName evidence="1">Uncharacterized protein</fullName>
    </submittedName>
</protein>
<evidence type="ECO:0000313" key="2">
    <source>
        <dbReference type="Proteomes" id="UP000271624"/>
    </source>
</evidence>
<dbReference type="Proteomes" id="UP000271624">
    <property type="component" value="Unassembled WGS sequence"/>
</dbReference>
<name>A0A433VCL2_9CYAN</name>
<dbReference type="AlphaFoldDB" id="A0A433VCL2"/>
<gene>
    <name evidence="1" type="ORF">DSM106972_047640</name>
</gene>
<comment type="caution">
    <text evidence="1">The sequence shown here is derived from an EMBL/GenBank/DDBJ whole genome shotgun (WGS) entry which is preliminary data.</text>
</comment>
<proteinExistence type="predicted"/>
<reference evidence="1" key="1">
    <citation type="submission" date="2018-12" db="EMBL/GenBank/DDBJ databases">
        <authorList>
            <person name="Will S."/>
            <person name="Neumann-Schaal M."/>
            <person name="Henke P."/>
        </authorList>
    </citation>
    <scope>NUCLEOTIDE SEQUENCE</scope>
    <source>
        <strain evidence="1">PCC 7102</strain>
    </source>
</reference>